<organism evidence="2 3">
    <name type="scientific">Nosema bombycis (strain CQ1 / CVCC 102059)</name>
    <name type="common">Microsporidian parasite</name>
    <name type="synonym">Pebrine of silkworm</name>
    <dbReference type="NCBI Taxonomy" id="578461"/>
    <lineage>
        <taxon>Eukaryota</taxon>
        <taxon>Fungi</taxon>
        <taxon>Fungi incertae sedis</taxon>
        <taxon>Microsporidia</taxon>
        <taxon>Nosematidae</taxon>
        <taxon>Nosema</taxon>
    </lineage>
</organism>
<dbReference type="VEuPathDB" id="MicrosporidiaDB:NBO_7g0062"/>
<gene>
    <name evidence="2" type="ORF">NBO_7g0062</name>
</gene>
<keyword evidence="1" id="KW-1133">Transmembrane helix</keyword>
<keyword evidence="1" id="KW-0472">Membrane</keyword>
<evidence type="ECO:0000313" key="2">
    <source>
        <dbReference type="EMBL" id="EOB15241.1"/>
    </source>
</evidence>
<keyword evidence="1" id="KW-0812">Transmembrane</keyword>
<sequence length="141" mass="16351">MKQQQNFKTCIYLNGKKKVKSSEIDNEKVYAVSKLNEISFIAVTDLKSKHGFHRSKFNLILSILLLYTYSVYAGKTFGEMLGDLGSFDLGFDEEIDESNLPDYGTNEELIAAAEEDCKKLDEFCDEMENFWKYLDDFMEKF</sequence>
<proteinExistence type="predicted"/>
<protein>
    <submittedName>
        <fullName evidence="2">Uncharacterized protein</fullName>
    </submittedName>
</protein>
<accession>R0KWG7</accession>
<feature type="transmembrane region" description="Helical" evidence="1">
    <location>
        <begin position="57"/>
        <end position="74"/>
    </location>
</feature>
<name>R0KWG7_NOSB1</name>
<keyword evidence="3" id="KW-1185">Reference proteome</keyword>
<dbReference type="Proteomes" id="UP000016927">
    <property type="component" value="Unassembled WGS sequence"/>
</dbReference>
<dbReference type="AlphaFoldDB" id="R0KWG7"/>
<evidence type="ECO:0000313" key="3">
    <source>
        <dbReference type="Proteomes" id="UP000016927"/>
    </source>
</evidence>
<dbReference type="HOGENOM" id="CLU_1825827_0_0_1"/>
<reference evidence="2 3" key="1">
    <citation type="journal article" date="2013" name="BMC Genomics">
        <title>Comparative genomics of parasitic silkworm microsporidia reveal an association between genome expansion and host adaptation.</title>
        <authorList>
            <person name="Pan G."/>
            <person name="Xu J."/>
            <person name="Li T."/>
            <person name="Xia Q."/>
            <person name="Liu S.L."/>
            <person name="Zhang G."/>
            <person name="Li S."/>
            <person name="Li C."/>
            <person name="Liu H."/>
            <person name="Yang L."/>
            <person name="Liu T."/>
            <person name="Zhang X."/>
            <person name="Wu Z."/>
            <person name="Fan W."/>
            <person name="Dang X."/>
            <person name="Xiang H."/>
            <person name="Tao M."/>
            <person name="Li Y."/>
            <person name="Hu J."/>
            <person name="Li Z."/>
            <person name="Lin L."/>
            <person name="Luo J."/>
            <person name="Geng L."/>
            <person name="Wang L."/>
            <person name="Long M."/>
            <person name="Wan Y."/>
            <person name="He N."/>
            <person name="Zhang Z."/>
            <person name="Lu C."/>
            <person name="Keeling P.J."/>
            <person name="Wang J."/>
            <person name="Xiang Z."/>
            <person name="Zhou Z."/>
        </authorList>
    </citation>
    <scope>NUCLEOTIDE SEQUENCE [LARGE SCALE GENOMIC DNA]</scope>
    <source>
        <strain evidence="3">CQ1 / CVCC 102059</strain>
    </source>
</reference>
<dbReference type="EMBL" id="KB908915">
    <property type="protein sequence ID" value="EOB15241.1"/>
    <property type="molecule type" value="Genomic_DNA"/>
</dbReference>
<evidence type="ECO:0000256" key="1">
    <source>
        <dbReference type="SAM" id="Phobius"/>
    </source>
</evidence>